<dbReference type="OrthoDB" id="188939at2759"/>
<evidence type="ECO:0000256" key="3">
    <source>
        <dbReference type="ARBA" id="ARBA00022525"/>
    </source>
</evidence>
<feature type="signal peptide" evidence="8">
    <location>
        <begin position="1"/>
        <end position="22"/>
    </location>
</feature>
<dbReference type="InterPro" id="IPR031420">
    <property type="entry name" value="UPF0669"/>
</dbReference>
<dbReference type="Proteomes" id="UP001165122">
    <property type="component" value="Unassembled WGS sequence"/>
</dbReference>
<dbReference type="PANTHER" id="PTHR31703">
    <property type="entry name" value="UPF0669 PROTEIN C6ORF120"/>
    <property type="match status" value="1"/>
</dbReference>
<organism evidence="9 10">
    <name type="scientific">Triparma laevis f. longispina</name>
    <dbReference type="NCBI Taxonomy" id="1714387"/>
    <lineage>
        <taxon>Eukaryota</taxon>
        <taxon>Sar</taxon>
        <taxon>Stramenopiles</taxon>
        <taxon>Ochrophyta</taxon>
        <taxon>Bolidophyceae</taxon>
        <taxon>Parmales</taxon>
        <taxon>Triparmaceae</taxon>
        <taxon>Triparma</taxon>
    </lineage>
</organism>
<accession>A0A9W7FF01</accession>
<feature type="region of interest" description="Disordered" evidence="6">
    <location>
        <begin position="2671"/>
        <end position="2715"/>
    </location>
</feature>
<comment type="subcellular location">
    <subcellularLocation>
        <location evidence="1">Secreted</location>
    </subcellularLocation>
</comment>
<sequence length="2730" mass="296649">MSPIPPPLLLLLLSLLLSPTLSIPCQSATSPCPLSIQSPTFGPTPSSPLPYDGRTFYTANIDIESLREGYGSYDLINDPDQLYTYTFTMTETFGRGTILMKVGTSGSWPTSYQTSHFHSNMDSMNTRNSLTLPLSKLLSLEHPSRADGDYTTGLHLRFVIENISDYGTGGTLSFNLLLTRLSTLHYPSSSSTPTNPVSSLPNTSIDLSEGVPILGSNILSGGGSSKSYSVYSFTVPSGADYTVSMTAITGTSYGLNFLIKEVNRGMPILEDAEHCNDSITCSVNKPSASYLRIEHNFNNPSVRNYYVMVYGTTSTETPILYSILAAPSTTEEPTHLINGVTLFDVGMRVDRLNFFELHVPADSTSFSVTVTPIATGTDPSVYISTSTFGDSSTATWQSHRQGNYAEAITVTNSDPDFKLGGGTYFITVATPHQNNEVYTILPVTSENTPIYLQPGQPQHDTLPVREWRYYQYFFDGDVVIDVTPDHGDPDVYVGCRFEPEVCPGASCFNATSTQLFEDALTIKSSSSTLPEGSRIFTQDCPIIYIGVYSYPLPQSTSSSYIITAVPVQGTTSVVPGISYEGTVYRDTTKYYSIHIGAESVEISILVTPFYGDPDVYIKVCVEDGEVASKSNHDFSSILDQYHDDRVTIGEGQIQPDCEISIAVLGFSQSQFTLTATIEDVDQSLTAGKPFKETVAAYSTQTFEFTSNEEGDLRLYLTMLSGVAWLQASQNKTFITSDACTADRSQTNPPTCWRDHSASTNSISMLTIPNQQIGDVTYIGVTGISYDTPPTSAMFTIMAKEENTDTLIQLIDGVGQNYIAQSQTDMTYYQIRLSGGHDELRLSLAPKSSKFVMYVKQCVGAACEQDLPSPTNNGWASVCQSEESLLQVSRNDTQGTSYLIGVTPCGSSPGGGYTLTGEIDKKVLLLSMGRAVSDYSRINNYAQFKVYMPEINPDNPNQQAAAELFVSITCLSGDADLFVSRNPNPTREDHMWGQTRWGSDALTIYPEDSNYCSGCYYFISVYGYEEALYTILATVKSDEAVVIYPGMPQSDQVSESGVNNYAFEFIRTDSSTDSASEQIEISLTPAFGDPDIFILVSDGTGESGNNGRGHPGPTNWDYYSLETNQREDHVVIRTNTPRFNNRCPLTSSMCLIQIAITGFHEADYMLTVTTNLAITTLAIDQPFQGVIARRSYEYFKVTVNDQQQGLKLSLTPTAGSSELFVSCTNELPSIHDYSFTSFHQHSTTATSLSTTISGNSLAARGCDSFPAEVYVSVFNNDTVTTSSFILTPTLINNDDGGDSLDQLTFLPHGLMLSGDVEYQKFTYYKVSIGGGDTGEDLSLSVITASGDVDIYVSNDWETKPFYDTATNEVKNYVYSSAHSGSNWDELITIPNLVPTQHTSYVVGVFGRYAKPSNSDCDDDEWGGSTTCDTLVDLGVTCDGFFCPSCPRAEQCDRTCNFCPPTDTSTGLSSYTVLAETTKTITKLMDGVPVTSYVETAAYKYYSTTITDPSSDVSISVTPLSGGDPDVYVSVNGLYSRFPNRTNHDFVSMGYGADTMMLQHNQLVAACGGGKISTDNPCTLYIGIFGYNHTRFSIMSNLDYGWSSPILLVDGQPQSSLVKHKEYQYYYKEVGIEEGKIISFTLTPLDDGDADLYLTTSRNSEPGVSNFDLRSTGWSGADTIVIRPGDEHYCTSCTFYLAVYGFKETSYSLVGSTGLTSITCGTVANGQAWRDYMTYFSYYHSTTGGDVEISVMALTGDPDIYVTAGGGAAVLPTQDDYIWKSGDAGSDYVLIAEEGDPNYCTDCDYTIGIYTWGSNSTFAVMVNSGECIRNLYPGRPQSANLGAGEATFYKMTLGSSSAAMDVAMTMQWGEADIYIKTLSDGVVWDASKVPDPNDRSSYDYTSANNTVDRIRVDGPHETATTFIIGVFASNSGGCRYNIVGSFSQTQIVLLAGVPQRHFVEEGVNEYFYFNVDRADVDLQVTVTSITGDPDMMISYDNQHPNCQIQGGTGHRLCGNYTWFSNNPKSDTIVINHNNPCTPTADTVDVSSTCDNKVVKDMFRGGGSFYVGVFGFFGSSSFMITASYKGSRTKLVTGTPQTGHTSAQDVCRNRDENGACTGSEEHRVQTAIFEFEVGSDNWNFESHVSFSINLDCTESNQDPGCPEGGKLTAYVNVCVDDDSDPNRCVISDMYPTSGNADLEEVLTPDERTIVFVPNDPSHPSSISCNPVNSRASCKYFLAVEGIDDIYNEATFQVTAIRPGNLAVIPCGSSSAPDGITTWGTDRVHQEMQGYEICGSDLVAPHGFLDVTLEICSGNLELRICDGDNSCNGVVPAHNDYSVFSTPEKTCTFKPKVEATPTCRMDEPGSPVSVQVSYAQVDTYFTSVTGSGTYNLVIGSFKSDDFTPHIKSSGSVTTENGGSLTLNWNPGRVVLSGIPNGVEPVLMDYEVYYVRHSLLVDSINKFDGSESEINLLSRCGLIHMIDIVQPNVNIDVNSADYGMVYVENHDDNPHSYTFTGLTEDEDFVFYVVGKCDTKCMTQIVATNPETNVQCSVFSPCQTVYGLFPAVTAKTSGGGMFGGKVGVGTVIGAVGGVIGLGLIVGLVLFCMKRGTVEGGGVIPGRSRFGSGFNWGRRSGTTNGRAQPDLSALNLDTFSPFRVEETVDYRGEGAIELGDLSGGRHVIGGDDEEDENEIDSKETGMLTDPAGDVRDGGYKPPVNPFASNQIVEKEPEEFHI</sequence>
<name>A0A9W7FF01_9STRA</name>
<evidence type="ECO:0000256" key="5">
    <source>
        <dbReference type="ARBA" id="ARBA00023180"/>
    </source>
</evidence>
<keyword evidence="10" id="KW-1185">Reference proteome</keyword>
<reference evidence="10" key="1">
    <citation type="journal article" date="2023" name="Commun. Biol.">
        <title>Genome analysis of Parmales, the sister group of diatoms, reveals the evolutionary specialization of diatoms from phago-mixotrophs to photoautotrophs.</title>
        <authorList>
            <person name="Ban H."/>
            <person name="Sato S."/>
            <person name="Yoshikawa S."/>
            <person name="Yamada K."/>
            <person name="Nakamura Y."/>
            <person name="Ichinomiya M."/>
            <person name="Sato N."/>
            <person name="Blanc-Mathieu R."/>
            <person name="Endo H."/>
            <person name="Kuwata A."/>
            <person name="Ogata H."/>
        </authorList>
    </citation>
    <scope>NUCLEOTIDE SEQUENCE [LARGE SCALE GENOMIC DNA]</scope>
    <source>
        <strain evidence="10">NIES 3700</strain>
    </source>
</reference>
<dbReference type="PANTHER" id="PTHR31703:SF2">
    <property type="entry name" value="UPF0669 PROTEIN C6ORF120"/>
    <property type="match status" value="1"/>
</dbReference>
<dbReference type="Gene3D" id="2.60.120.380">
    <property type="match status" value="2"/>
</dbReference>
<evidence type="ECO:0000256" key="4">
    <source>
        <dbReference type="ARBA" id="ARBA00022729"/>
    </source>
</evidence>
<keyword evidence="3" id="KW-0964">Secreted</keyword>
<evidence type="ECO:0000256" key="8">
    <source>
        <dbReference type="SAM" id="SignalP"/>
    </source>
</evidence>
<feature type="transmembrane region" description="Helical" evidence="7">
    <location>
        <begin position="2576"/>
        <end position="2600"/>
    </location>
</feature>
<feature type="chain" id="PRO_5040949473" evidence="8">
    <location>
        <begin position="23"/>
        <end position="2730"/>
    </location>
</feature>
<evidence type="ECO:0000256" key="2">
    <source>
        <dbReference type="ARBA" id="ARBA00008960"/>
    </source>
</evidence>
<keyword evidence="5" id="KW-0325">Glycoprotein</keyword>
<proteinExistence type="inferred from homology"/>
<evidence type="ECO:0000313" key="10">
    <source>
        <dbReference type="Proteomes" id="UP001165122"/>
    </source>
</evidence>
<gene>
    <name evidence="9" type="ORF">TrLO_g5144</name>
</gene>
<protein>
    <submittedName>
        <fullName evidence="9">Uncharacterized protein</fullName>
    </submittedName>
</protein>
<evidence type="ECO:0000256" key="1">
    <source>
        <dbReference type="ARBA" id="ARBA00004613"/>
    </source>
</evidence>
<evidence type="ECO:0000256" key="6">
    <source>
        <dbReference type="SAM" id="MobiDB-lite"/>
    </source>
</evidence>
<keyword evidence="4 8" id="KW-0732">Signal</keyword>
<evidence type="ECO:0000313" key="9">
    <source>
        <dbReference type="EMBL" id="GMI10901.1"/>
    </source>
</evidence>
<keyword evidence="7" id="KW-0472">Membrane</keyword>
<comment type="caution">
    <text evidence="9">The sequence shown here is derived from an EMBL/GenBank/DDBJ whole genome shotgun (WGS) entry which is preliminary data.</text>
</comment>
<dbReference type="EMBL" id="BRXW01000154">
    <property type="protein sequence ID" value="GMI10901.1"/>
    <property type="molecule type" value="Genomic_DNA"/>
</dbReference>
<comment type="similarity">
    <text evidence="2">Belongs to the UPF0669 family.</text>
</comment>
<dbReference type="GO" id="GO:0005576">
    <property type="term" value="C:extracellular region"/>
    <property type="evidence" value="ECO:0007669"/>
    <property type="project" value="UniProtKB-SubCell"/>
</dbReference>
<keyword evidence="7" id="KW-1133">Transmembrane helix</keyword>
<evidence type="ECO:0000256" key="7">
    <source>
        <dbReference type="SAM" id="Phobius"/>
    </source>
</evidence>
<keyword evidence="7" id="KW-0812">Transmembrane</keyword>